<dbReference type="InterPro" id="IPR011649">
    <property type="entry name" value="KaiB_domain"/>
</dbReference>
<dbReference type="EMBL" id="JACHCE010000006">
    <property type="protein sequence ID" value="MBB5637731.1"/>
    <property type="molecule type" value="Genomic_DNA"/>
</dbReference>
<accession>A0A7W9E066</accession>
<dbReference type="InterPro" id="IPR036249">
    <property type="entry name" value="Thioredoxin-like_sf"/>
</dbReference>
<sequence length="102" mass="11756">MSKIPIKRNSEYQLTLFITGASHNSVRAINTIKFICEKYLQGNYILEIVDVYQFPEIAYQEKITVLPALINKGTEPHQRLIGDLSDIQWVLRGLGINFMDKE</sequence>
<comment type="caution">
    <text evidence="2">The sequence shown here is derived from an EMBL/GenBank/DDBJ whole genome shotgun (WGS) entry which is preliminary data.</text>
</comment>
<gene>
    <name evidence="2" type="ORF">HDE68_003656</name>
</gene>
<dbReference type="PANTHER" id="PTHR41709:SF2">
    <property type="entry name" value="CIRCADIAN CLOCK PROTEIN KAIB2"/>
    <property type="match status" value="1"/>
</dbReference>
<reference evidence="2 3" key="1">
    <citation type="submission" date="2020-08" db="EMBL/GenBank/DDBJ databases">
        <title>Genomic Encyclopedia of Type Strains, Phase IV (KMG-V): Genome sequencing to study the core and pangenomes of soil and plant-associated prokaryotes.</title>
        <authorList>
            <person name="Whitman W."/>
        </authorList>
    </citation>
    <scope>NUCLEOTIDE SEQUENCE [LARGE SCALE GENOMIC DNA]</scope>
    <source>
        <strain evidence="2 3">S3M1</strain>
    </source>
</reference>
<dbReference type="SMART" id="SM01248">
    <property type="entry name" value="KaiB"/>
    <property type="match status" value="1"/>
</dbReference>
<evidence type="ECO:0000259" key="1">
    <source>
        <dbReference type="SMART" id="SM01248"/>
    </source>
</evidence>
<proteinExistence type="predicted"/>
<evidence type="ECO:0000313" key="3">
    <source>
        <dbReference type="Proteomes" id="UP000537204"/>
    </source>
</evidence>
<dbReference type="PANTHER" id="PTHR41709">
    <property type="entry name" value="KAIB-LIKE PROTEIN 1"/>
    <property type="match status" value="1"/>
</dbReference>
<dbReference type="SUPFAM" id="SSF52833">
    <property type="entry name" value="Thioredoxin-like"/>
    <property type="match status" value="1"/>
</dbReference>
<dbReference type="CDD" id="cd02978">
    <property type="entry name" value="KaiB_like"/>
    <property type="match status" value="1"/>
</dbReference>
<feature type="domain" description="KaiB" evidence="1">
    <location>
        <begin position="15"/>
        <end position="96"/>
    </location>
</feature>
<name>A0A7W9E066_9SPHI</name>
<dbReference type="RefSeq" id="WP_183883597.1">
    <property type="nucleotide sequence ID" value="NZ_JACHCE010000006.1"/>
</dbReference>
<protein>
    <submittedName>
        <fullName evidence="2">Circadian clock protein KaiB</fullName>
    </submittedName>
</protein>
<dbReference type="Proteomes" id="UP000537204">
    <property type="component" value="Unassembled WGS sequence"/>
</dbReference>
<evidence type="ECO:0000313" key="2">
    <source>
        <dbReference type="EMBL" id="MBB5637731.1"/>
    </source>
</evidence>
<dbReference type="AlphaFoldDB" id="A0A7W9E066"/>
<dbReference type="GO" id="GO:0048511">
    <property type="term" value="P:rhythmic process"/>
    <property type="evidence" value="ECO:0007669"/>
    <property type="project" value="InterPro"/>
</dbReference>
<dbReference type="Gene3D" id="3.40.30.10">
    <property type="entry name" value="Glutaredoxin"/>
    <property type="match status" value="1"/>
</dbReference>
<organism evidence="2 3">
    <name type="scientific">Pedobacter cryoconitis</name>
    <dbReference type="NCBI Taxonomy" id="188932"/>
    <lineage>
        <taxon>Bacteria</taxon>
        <taxon>Pseudomonadati</taxon>
        <taxon>Bacteroidota</taxon>
        <taxon>Sphingobacteriia</taxon>
        <taxon>Sphingobacteriales</taxon>
        <taxon>Sphingobacteriaceae</taxon>
        <taxon>Pedobacter</taxon>
    </lineage>
</organism>
<dbReference type="InterPro" id="IPR039022">
    <property type="entry name" value="KaiB-like"/>
</dbReference>
<dbReference type="Pfam" id="PF07689">
    <property type="entry name" value="KaiB"/>
    <property type="match status" value="1"/>
</dbReference>